<name>A0A2L2BPM7_9MICO</name>
<proteinExistence type="predicted"/>
<dbReference type="RefSeq" id="WP_104913183.1">
    <property type="nucleotide sequence ID" value="NZ_CP026923.1"/>
</dbReference>
<reference evidence="1 2" key="1">
    <citation type="submission" date="2018-02" db="EMBL/GenBank/DDBJ databases">
        <title>Complete genome of the streamlined marine actinobacterium Pontimonas salivibrio CL-TW6 adapted to coastal planktonic lifestype.</title>
        <authorList>
            <person name="Cho B.C."/>
            <person name="Hardies S.C."/>
            <person name="Jang G.I."/>
            <person name="Hwang C.Y."/>
        </authorList>
    </citation>
    <scope>NUCLEOTIDE SEQUENCE [LARGE SCALE GENOMIC DNA]</scope>
    <source>
        <strain evidence="1 2">CL-TW6</strain>
    </source>
</reference>
<protein>
    <recommendedName>
        <fullName evidence="3">ATP/GTP-binding protein</fullName>
    </recommendedName>
</protein>
<accession>A0A2L2BPM7</accession>
<dbReference type="Proteomes" id="UP000243077">
    <property type="component" value="Chromosome"/>
</dbReference>
<gene>
    <name evidence="1" type="ORF">C3B54_11612</name>
</gene>
<sequence length="95" mass="11359">MPRRHRRDRDQDVEALDIERLRTGVRRVETKRGTRYVVQPIGEKNALKDYRCPGCDQIIPPGQAHVVSWEEESLRGSHRAVEERRHWHNHCWRIA</sequence>
<dbReference type="KEGG" id="psai:C3B54_11612"/>
<dbReference type="OrthoDB" id="3381577at2"/>
<keyword evidence="2" id="KW-1185">Reference proteome</keyword>
<evidence type="ECO:0000313" key="2">
    <source>
        <dbReference type="Proteomes" id="UP000243077"/>
    </source>
</evidence>
<evidence type="ECO:0008006" key="3">
    <source>
        <dbReference type="Google" id="ProtNLM"/>
    </source>
</evidence>
<dbReference type="AlphaFoldDB" id="A0A2L2BPM7"/>
<evidence type="ECO:0000313" key="1">
    <source>
        <dbReference type="EMBL" id="AVG23597.1"/>
    </source>
</evidence>
<dbReference type="EMBL" id="CP026923">
    <property type="protein sequence ID" value="AVG23597.1"/>
    <property type="molecule type" value="Genomic_DNA"/>
</dbReference>
<organism evidence="1 2">
    <name type="scientific">Pontimonas salivibrio</name>
    <dbReference type="NCBI Taxonomy" id="1159327"/>
    <lineage>
        <taxon>Bacteria</taxon>
        <taxon>Bacillati</taxon>
        <taxon>Actinomycetota</taxon>
        <taxon>Actinomycetes</taxon>
        <taxon>Micrococcales</taxon>
        <taxon>Microbacteriaceae</taxon>
        <taxon>Pontimonas</taxon>
    </lineage>
</organism>